<name>A0A6J7DPW8_9ZZZZ</name>
<dbReference type="InterPro" id="IPR029058">
    <property type="entry name" value="AB_hydrolase_fold"/>
</dbReference>
<protein>
    <submittedName>
        <fullName evidence="2">Unannotated protein</fullName>
    </submittedName>
</protein>
<organism evidence="2">
    <name type="scientific">freshwater metagenome</name>
    <dbReference type="NCBI Taxonomy" id="449393"/>
    <lineage>
        <taxon>unclassified sequences</taxon>
        <taxon>metagenomes</taxon>
        <taxon>ecological metagenomes</taxon>
    </lineage>
</organism>
<evidence type="ECO:0000313" key="2">
    <source>
        <dbReference type="EMBL" id="CAB4870704.1"/>
    </source>
</evidence>
<feature type="region of interest" description="Disordered" evidence="1">
    <location>
        <begin position="782"/>
        <end position="801"/>
    </location>
</feature>
<reference evidence="2" key="1">
    <citation type="submission" date="2020-05" db="EMBL/GenBank/DDBJ databases">
        <authorList>
            <person name="Chiriac C."/>
            <person name="Salcher M."/>
            <person name="Ghai R."/>
            <person name="Kavagutti S V."/>
        </authorList>
    </citation>
    <scope>NUCLEOTIDE SEQUENCE</scope>
</reference>
<dbReference type="SUPFAM" id="SSF53474">
    <property type="entry name" value="alpha/beta-Hydrolases"/>
    <property type="match status" value="1"/>
</dbReference>
<dbReference type="Gene3D" id="3.40.50.1820">
    <property type="entry name" value="alpha/beta hydrolase"/>
    <property type="match status" value="1"/>
</dbReference>
<accession>A0A6J7DPW8</accession>
<gene>
    <name evidence="2" type="ORF">UFOPK3444_00705</name>
</gene>
<proteinExistence type="predicted"/>
<sequence>MSRFVTKFCVVALVAATSIAVASSAGATGSLSVRAVSTSAKTVITAKALTVNVTVPSGTAQVTATLTDGSVDPIAATTAKSVTSSGTTKLTLTALGKTLAAQCATIRYHVVATAGSATASADGSLTRSSKCVKYVATPSVDATTAPRCEFIADAAQRCMLPYPSNWFTRKDATSDTGLRVNIAQASMIANHAGVHINPAEWNKDNGFSPDPKIMATLPGLIKDTDTAAQILSVSANTGWPTVATIGNYSLASSPVVLVDKATGARQPVWAELDATVGKSGKPILIHPAKALTEGHTYVVALRGFKNSSNVLVPATKAFALYRDATLTASPSVESRRAAFEDDFAALAKTGVGRTKLQLAWEFTVGSTPNFTRRMLGIRNAAFAQLGDTNLANLVPEGVSPTFTITSVENFTSGQNSKTARRVVGRITTPCYLTSVNSVPCAPGSVFNYAAGAGPDAIPVQNGTFSSEFRCEIPRVAFNDTTGAGNALPPVVYGHGLLGDKGEVGSNAQVDFAQAYGYVYCATDEIGFAEDDVPVAEGALADLSNFNKMADRTQQGMLNELYLGRALVSSSGLRTNAAFQGSDSASVLAGSRLFYDGNSQGGILGGLLTAIAPDFDHAVLGVAGMTYSTLLDRSVDFLGYLGLAYAPSYQTSIDRSVGLALIQQLWDRAEPGGYVNHMTTNPLPNTPAHQVLIQIGLGDFQVSNITADAEARTIGAKIMNPITDTGRAGTVNPGWGLTAISAYPYNGSALVYFDSGAVRSNGSGGWLGNSPTIFANKTPVEAAGSVAGDGEDPHEHPRRSATGRLMKSGFLRVGGVINQTCGIRACYANGWAGN</sequence>
<evidence type="ECO:0000256" key="1">
    <source>
        <dbReference type="SAM" id="MobiDB-lite"/>
    </source>
</evidence>
<dbReference type="EMBL" id="CAFBLU010000009">
    <property type="protein sequence ID" value="CAB4870704.1"/>
    <property type="molecule type" value="Genomic_DNA"/>
</dbReference>
<dbReference type="AlphaFoldDB" id="A0A6J7DPW8"/>